<keyword evidence="1" id="KW-0808">Transferase</keyword>
<organism evidence="1">
    <name type="scientific">human gut metagenome</name>
    <dbReference type="NCBI Taxonomy" id="408170"/>
    <lineage>
        <taxon>unclassified sequences</taxon>
        <taxon>metagenomes</taxon>
        <taxon>organismal metagenomes</taxon>
    </lineage>
</organism>
<reference evidence="1" key="1">
    <citation type="journal article" date="2013" name="Environ. Microbiol.">
        <title>Microbiota from the distal guts of lean and obese adolescents exhibit partial functional redundancy besides clear differences in community structure.</title>
        <authorList>
            <person name="Ferrer M."/>
            <person name="Ruiz A."/>
            <person name="Lanza F."/>
            <person name="Haange S.B."/>
            <person name="Oberbach A."/>
            <person name="Till H."/>
            <person name="Bargiela R."/>
            <person name="Campoy C."/>
            <person name="Segura M.T."/>
            <person name="Richter M."/>
            <person name="von Bergen M."/>
            <person name="Seifert J."/>
            <person name="Suarez A."/>
        </authorList>
    </citation>
    <scope>NUCLEOTIDE SEQUENCE</scope>
</reference>
<name>K1RJE1_9ZZZZ</name>
<evidence type="ECO:0000313" key="1">
    <source>
        <dbReference type="EMBL" id="EKC48697.1"/>
    </source>
</evidence>
<comment type="caution">
    <text evidence="1">The sequence shown here is derived from an EMBL/GenBank/DDBJ whole genome shotgun (WGS) entry which is preliminary data.</text>
</comment>
<dbReference type="GO" id="GO:0016740">
    <property type="term" value="F:transferase activity"/>
    <property type="evidence" value="ECO:0007669"/>
    <property type="project" value="UniProtKB-KW"/>
</dbReference>
<dbReference type="AlphaFoldDB" id="K1RJE1"/>
<sequence length="103" mass="12098">MYDEIINRNLLIRKIYLTVGNLTDEKELKQENQYEQVNLFTNYGKLAEKEKEEKVKLEKEKKIQNTIIDLKNRFGKNAIIKGMDLEEDATTIQRNGQIGGHQE</sequence>
<accession>K1RJE1</accession>
<gene>
    <name evidence="1" type="ORF">OBE_15039</name>
</gene>
<protein>
    <submittedName>
        <fullName evidence="1">Nucleotidyltransferase/DNA polymerase involved in DNA repair</fullName>
    </submittedName>
</protein>
<proteinExistence type="predicted"/>
<dbReference type="EMBL" id="AJWZ01010364">
    <property type="protein sequence ID" value="EKC48697.1"/>
    <property type="molecule type" value="Genomic_DNA"/>
</dbReference>